<dbReference type="InterPro" id="IPR027417">
    <property type="entry name" value="P-loop_NTPase"/>
</dbReference>
<comment type="subcellular location">
    <subcellularLocation>
        <location evidence="1">Membrane</location>
    </subcellularLocation>
</comment>
<dbReference type="SUPFAM" id="SSF52540">
    <property type="entry name" value="P-loop containing nucleoside triphosphate hydrolases"/>
    <property type="match status" value="1"/>
</dbReference>
<proteinExistence type="predicted"/>
<evidence type="ECO:0000313" key="9">
    <source>
        <dbReference type="EMBL" id="MBD2546408.1"/>
    </source>
</evidence>
<comment type="caution">
    <text evidence="9">The sequence shown here is derived from an EMBL/GenBank/DDBJ whole genome shotgun (WGS) entry which is preliminary data.</text>
</comment>
<keyword evidence="10" id="KW-1185">Reference proteome</keyword>
<keyword evidence="3" id="KW-0378">Hydrolase</keyword>
<keyword evidence="6 7" id="KW-0472">Membrane</keyword>
<keyword evidence="2" id="KW-0547">Nucleotide-binding</keyword>
<gene>
    <name evidence="9" type="ORF">H6G72_21690</name>
</gene>
<dbReference type="PROSITE" id="PS51718">
    <property type="entry name" value="G_DYNAMIN_2"/>
    <property type="match status" value="1"/>
</dbReference>
<dbReference type="Pfam" id="PF21808">
    <property type="entry name" value="Dynamin-like_hel_bact"/>
    <property type="match status" value="1"/>
</dbReference>
<feature type="domain" description="Dynamin-type G" evidence="8">
    <location>
        <begin position="66"/>
        <end position="313"/>
    </location>
</feature>
<organism evidence="9 10">
    <name type="scientific">Planktothricoides raciborskii FACHB-1370</name>
    <dbReference type="NCBI Taxonomy" id="2949576"/>
    <lineage>
        <taxon>Bacteria</taxon>
        <taxon>Bacillati</taxon>
        <taxon>Cyanobacteriota</taxon>
        <taxon>Cyanophyceae</taxon>
        <taxon>Oscillatoriophycideae</taxon>
        <taxon>Oscillatoriales</taxon>
        <taxon>Oscillatoriaceae</taxon>
        <taxon>Planktothricoides</taxon>
    </lineage>
</organism>
<name>A0ABR8EI33_9CYAN</name>
<evidence type="ECO:0000256" key="4">
    <source>
        <dbReference type="ARBA" id="ARBA00023054"/>
    </source>
</evidence>
<dbReference type="PANTHER" id="PTHR10465:SF0">
    <property type="entry name" value="SARCALUMENIN"/>
    <property type="match status" value="1"/>
</dbReference>
<dbReference type="CDD" id="cd09912">
    <property type="entry name" value="DLP_2"/>
    <property type="match status" value="1"/>
</dbReference>
<keyword evidence="5" id="KW-0342">GTP-binding</keyword>
<keyword evidence="4" id="KW-0175">Coiled coil</keyword>
<evidence type="ECO:0000256" key="3">
    <source>
        <dbReference type="ARBA" id="ARBA00022801"/>
    </source>
</evidence>
<dbReference type="InterPro" id="IPR045063">
    <property type="entry name" value="Dynamin_N"/>
</dbReference>
<evidence type="ECO:0000256" key="1">
    <source>
        <dbReference type="ARBA" id="ARBA00004370"/>
    </source>
</evidence>
<dbReference type="InterPro" id="IPR027094">
    <property type="entry name" value="Mitofusin_fam"/>
</dbReference>
<reference evidence="9 10" key="1">
    <citation type="journal article" date="2020" name="ISME J.">
        <title>Comparative genomics reveals insights into cyanobacterial evolution and habitat adaptation.</title>
        <authorList>
            <person name="Chen M.Y."/>
            <person name="Teng W.K."/>
            <person name="Zhao L."/>
            <person name="Hu C.X."/>
            <person name="Zhou Y.K."/>
            <person name="Han B.P."/>
            <person name="Song L.R."/>
            <person name="Shu W.S."/>
        </authorList>
    </citation>
    <scope>NUCLEOTIDE SEQUENCE [LARGE SCALE GENOMIC DNA]</scope>
    <source>
        <strain evidence="9 10">FACHB-1370</strain>
    </source>
</reference>
<keyword evidence="7" id="KW-1133">Transmembrane helix</keyword>
<dbReference type="Proteomes" id="UP000641954">
    <property type="component" value="Unassembled WGS sequence"/>
</dbReference>
<feature type="transmembrane region" description="Helical" evidence="7">
    <location>
        <begin position="516"/>
        <end position="539"/>
    </location>
</feature>
<evidence type="ECO:0000256" key="6">
    <source>
        <dbReference type="ARBA" id="ARBA00023136"/>
    </source>
</evidence>
<dbReference type="InterPro" id="IPR049399">
    <property type="entry name" value="BDLP-like_hel"/>
</dbReference>
<evidence type="ECO:0000259" key="8">
    <source>
        <dbReference type="PROSITE" id="PS51718"/>
    </source>
</evidence>
<evidence type="ECO:0000313" key="10">
    <source>
        <dbReference type="Proteomes" id="UP000641954"/>
    </source>
</evidence>
<accession>A0ABR8EI33</accession>
<protein>
    <submittedName>
        <fullName evidence="9">Dynamin family protein</fullName>
    </submittedName>
</protein>
<sequence length="694" mass="78227">MITIMESTRLINSLDRVASIRSNVADSLVKMAEILSKSEEVAETHSGKFGLDADIDDLKLASKNLKSGVFRLLVLGDMKRGKSTLLNALIGENLLPSDVNPCTALLTVLRYGPEKKVTVYFKEGKLPETIDFNTFKQKYTIDPDEGKKLERENQAAFPNVNYAVVEYPLPLLEKGVEIVDSPGLNDTEARNELSLNYVHNSQAILFVLRASQPLTLNERRYLDNYIKGRGLNVFFLINGWDEIRLGLVDIDDGAELAEAEAKLRQFFQTNLAEYCQLNGANVYDERVFELFSLNALRRRLKHPEDSLEGTGFPGFMAALNTFLTQERAVAELRQARTLARQSYNHCHDAIARRIPLLGEDLQELKNRIASVSPEFEMLTDIRDRFQEEIGEMRDRQAKKVADSFRTYILDLGKTFELDFVRYQPNLGFLDSLQKGKREQFNAEFQQAFERYLNEKIAEWELTAEKQIADAFAQLSQSAAKYGANYTQVTQLINEKLTGEKFNRGINTELEEDAPSWASWAMGFFSLTTGNVAGVVMASAGFDWKNILVNYVAVIGISTFLLLFAGPLASIGLIGIPLLGLGVGALQADEARKEFIKATKKEFIKSLPELAQSQWQSIYDVVEQCFNDYDREVSKRLNADIKSRQGELDNLVAQKQSQEIDYAQELSRLKILDGEVLSQLKTIESAYQDLLSSPV</sequence>
<dbReference type="PANTHER" id="PTHR10465">
    <property type="entry name" value="TRANSMEMBRANE GTPASE FZO1"/>
    <property type="match status" value="1"/>
</dbReference>
<keyword evidence="7" id="KW-0812">Transmembrane</keyword>
<dbReference type="Gene3D" id="3.40.50.300">
    <property type="entry name" value="P-loop containing nucleotide triphosphate hydrolases"/>
    <property type="match status" value="1"/>
</dbReference>
<evidence type="ECO:0000256" key="2">
    <source>
        <dbReference type="ARBA" id="ARBA00022741"/>
    </source>
</evidence>
<evidence type="ECO:0000256" key="5">
    <source>
        <dbReference type="ARBA" id="ARBA00023134"/>
    </source>
</evidence>
<dbReference type="EMBL" id="JACJSK010000037">
    <property type="protein sequence ID" value="MBD2546408.1"/>
    <property type="molecule type" value="Genomic_DNA"/>
</dbReference>
<evidence type="ECO:0000256" key="7">
    <source>
        <dbReference type="SAM" id="Phobius"/>
    </source>
</evidence>
<dbReference type="Pfam" id="PF00350">
    <property type="entry name" value="Dynamin_N"/>
    <property type="match status" value="1"/>
</dbReference>
<feature type="transmembrane region" description="Helical" evidence="7">
    <location>
        <begin position="546"/>
        <end position="564"/>
    </location>
</feature>
<dbReference type="InterPro" id="IPR030381">
    <property type="entry name" value="G_DYNAMIN_dom"/>
</dbReference>